<keyword evidence="5" id="KW-1185">Reference proteome</keyword>
<feature type="region of interest" description="Disordered" evidence="3">
    <location>
        <begin position="51"/>
        <end position="123"/>
    </location>
</feature>
<dbReference type="PRINTS" id="PR00449">
    <property type="entry name" value="RASTRNSFRMNG"/>
</dbReference>
<dbReference type="PANTHER" id="PTHR45775">
    <property type="entry name" value="RAD, GEM/KIR FAMILY MEMBER 2, ISOFORM C"/>
    <property type="match status" value="1"/>
</dbReference>
<feature type="compositionally biased region" description="Polar residues" evidence="3">
    <location>
        <begin position="65"/>
        <end position="81"/>
    </location>
</feature>
<proteinExistence type="inferred from homology"/>
<dbReference type="PANTHER" id="PTHR45775:SF6">
    <property type="entry name" value="RAD, GEM_KIR FAMILY MEMBER 2, ISOFORM C"/>
    <property type="match status" value="1"/>
</dbReference>
<dbReference type="InterPro" id="IPR051641">
    <property type="entry name" value="RGK_GTP-binding_reg"/>
</dbReference>
<organism evidence="4 5">
    <name type="scientific">Fasciolopsis buskii</name>
    <dbReference type="NCBI Taxonomy" id="27845"/>
    <lineage>
        <taxon>Eukaryota</taxon>
        <taxon>Metazoa</taxon>
        <taxon>Spiralia</taxon>
        <taxon>Lophotrochozoa</taxon>
        <taxon>Platyhelminthes</taxon>
        <taxon>Trematoda</taxon>
        <taxon>Digenea</taxon>
        <taxon>Plagiorchiida</taxon>
        <taxon>Echinostomata</taxon>
        <taxon>Echinostomatoidea</taxon>
        <taxon>Fasciolidae</taxon>
        <taxon>Fasciolopsis</taxon>
    </lineage>
</organism>
<keyword evidence="2" id="KW-0597">Phosphoprotein</keyword>
<dbReference type="PROSITE" id="PS51421">
    <property type="entry name" value="RAS"/>
    <property type="match status" value="1"/>
</dbReference>
<comment type="caution">
    <text evidence="4">The sequence shown here is derived from an EMBL/GenBank/DDBJ whole genome shotgun (WGS) entry which is preliminary data.</text>
</comment>
<feature type="compositionally biased region" description="Basic residues" evidence="3">
    <location>
        <begin position="544"/>
        <end position="559"/>
    </location>
</feature>
<dbReference type="AlphaFoldDB" id="A0A8E0RQL7"/>
<evidence type="ECO:0000256" key="3">
    <source>
        <dbReference type="SAM" id="MobiDB-lite"/>
    </source>
</evidence>
<feature type="region of interest" description="Disordered" evidence="3">
    <location>
        <begin position="142"/>
        <end position="186"/>
    </location>
</feature>
<evidence type="ECO:0000256" key="2">
    <source>
        <dbReference type="ARBA" id="ARBA00022553"/>
    </source>
</evidence>
<accession>A0A8E0RQL7</accession>
<evidence type="ECO:0000256" key="1">
    <source>
        <dbReference type="ARBA" id="ARBA00008846"/>
    </source>
</evidence>
<gene>
    <name evidence="4" type="ORF">FBUS_00091</name>
</gene>
<dbReference type="SMART" id="SM00175">
    <property type="entry name" value="RAB"/>
    <property type="match status" value="1"/>
</dbReference>
<comment type="similarity">
    <text evidence="1">Belongs to the small GTPase superfamily. RGK family.</text>
</comment>
<dbReference type="GO" id="GO:0003924">
    <property type="term" value="F:GTPase activity"/>
    <property type="evidence" value="ECO:0007669"/>
    <property type="project" value="InterPro"/>
</dbReference>
<dbReference type="InterPro" id="IPR001806">
    <property type="entry name" value="Small_GTPase"/>
</dbReference>
<reference evidence="4" key="1">
    <citation type="submission" date="2019-05" db="EMBL/GenBank/DDBJ databases">
        <title>Annotation for the trematode Fasciolopsis buski.</title>
        <authorList>
            <person name="Choi Y.-J."/>
        </authorList>
    </citation>
    <scope>NUCLEOTIDE SEQUENCE</scope>
    <source>
        <strain evidence="4">HT</strain>
        <tissue evidence="4">Whole worm</tissue>
    </source>
</reference>
<dbReference type="InterPro" id="IPR027417">
    <property type="entry name" value="P-loop_NTPase"/>
</dbReference>
<sequence length="590" mass="66346">MELNDDFERFCQIAQRSPRNSLSPIYHSPESHLGRRGTQCGYLTFVDESQVKRSSSFREPRRASCVSSPRASGNISSARSPNRSDRRQSPTSRGDVSAAGAAKRASFSSHQRLNQVEYPGIRAEENQREQYLENLNDQEEFQTSPANRMPAANRHRAGSMKETGRKKPRAHYRPSAPAVFTGRLSPPYVMEPHSPSRYPIQKQASPKEENLVHMRRFQRTKDGHVVSKGDRDVPQAELYRSLSPMDVQRGSIALHSQSPVNQNRPAIYMHDASDLSDESSASDNEVIEIPAITTSLVSPASHHGSSRVIQSSALQSPHTLCPESRNRSRSWAYVYEPESARVPQLVPSPARMETSTLDQPLTVQVLGSSRVGKTSLCMQFQTSESLDVTLECAQEDELTRSFAVEVNNEKFHLILVDTNLMHDEFPDSAEPEIIESADAYVVVYAIDDRSSYTTAHAIVNYLLGKCKRSSAIILVANKSDLVRTRAVSSDEAKNLAEIYSCQFYEISTALNHRVDELLVGIIAEIKERHLEVDRERDRLDRMATTKKRGSSSHPGHRRSFVLPKSTANSVVKFFQKHFSRKEQKNTHNPF</sequence>
<dbReference type="PROSITE" id="PS51419">
    <property type="entry name" value="RAB"/>
    <property type="match status" value="1"/>
</dbReference>
<evidence type="ECO:0000313" key="4">
    <source>
        <dbReference type="EMBL" id="KAA0188165.1"/>
    </source>
</evidence>
<name>A0A8E0RQL7_9TREM</name>
<feature type="compositionally biased region" description="Basic residues" evidence="3">
    <location>
        <begin position="153"/>
        <end position="172"/>
    </location>
</feature>
<protein>
    <submittedName>
        <fullName evidence="4">GTP-binding protein GEM</fullName>
    </submittedName>
</protein>
<dbReference type="GO" id="GO:0005525">
    <property type="term" value="F:GTP binding"/>
    <property type="evidence" value="ECO:0007669"/>
    <property type="project" value="InterPro"/>
</dbReference>
<dbReference type="GO" id="GO:0005246">
    <property type="term" value="F:calcium channel regulator activity"/>
    <property type="evidence" value="ECO:0007669"/>
    <property type="project" value="TreeGrafter"/>
</dbReference>
<dbReference type="Proteomes" id="UP000728185">
    <property type="component" value="Unassembled WGS sequence"/>
</dbReference>
<evidence type="ECO:0000313" key="5">
    <source>
        <dbReference type="Proteomes" id="UP000728185"/>
    </source>
</evidence>
<dbReference type="Pfam" id="PF00071">
    <property type="entry name" value="Ras"/>
    <property type="match status" value="1"/>
</dbReference>
<dbReference type="Gene3D" id="3.40.50.300">
    <property type="entry name" value="P-loop containing nucleotide triphosphate hydrolases"/>
    <property type="match status" value="1"/>
</dbReference>
<feature type="region of interest" description="Disordered" evidence="3">
    <location>
        <begin position="539"/>
        <end position="561"/>
    </location>
</feature>
<dbReference type="EMBL" id="LUCM01008588">
    <property type="protein sequence ID" value="KAA0188165.1"/>
    <property type="molecule type" value="Genomic_DNA"/>
</dbReference>
<dbReference type="SMART" id="SM00173">
    <property type="entry name" value="RAS"/>
    <property type="match status" value="1"/>
</dbReference>
<dbReference type="OrthoDB" id="5239715at2759"/>
<dbReference type="SUPFAM" id="SSF52540">
    <property type="entry name" value="P-loop containing nucleoside triphosphate hydrolases"/>
    <property type="match status" value="1"/>
</dbReference>
<dbReference type="GO" id="GO:0005886">
    <property type="term" value="C:plasma membrane"/>
    <property type="evidence" value="ECO:0007669"/>
    <property type="project" value="TreeGrafter"/>
</dbReference>